<comment type="caution">
    <text evidence="8">The sequence shown here is derived from an EMBL/GenBank/DDBJ whole genome shotgun (WGS) entry which is preliminary data.</text>
</comment>
<feature type="domain" description="Metalloprotease TldD/E N-terminal" evidence="5">
    <location>
        <begin position="20"/>
        <end position="84"/>
    </location>
</feature>
<evidence type="ECO:0000256" key="3">
    <source>
        <dbReference type="ARBA" id="ARBA00022801"/>
    </source>
</evidence>
<gene>
    <name evidence="8" type="ORF">DRJ26_01095</name>
</gene>
<keyword evidence="3" id="KW-0378">Hydrolase</keyword>
<dbReference type="InterPro" id="IPR025502">
    <property type="entry name" value="TldD"/>
</dbReference>
<evidence type="ECO:0000256" key="2">
    <source>
        <dbReference type="ARBA" id="ARBA00022670"/>
    </source>
</evidence>
<dbReference type="GO" id="GO:0005829">
    <property type="term" value="C:cytosol"/>
    <property type="evidence" value="ECO:0007669"/>
    <property type="project" value="TreeGrafter"/>
</dbReference>
<dbReference type="InterPro" id="IPR035068">
    <property type="entry name" value="TldD/PmbA_N"/>
</dbReference>
<organism evidence="8 9">
    <name type="scientific">Thermoproteota archaeon</name>
    <dbReference type="NCBI Taxonomy" id="2056631"/>
    <lineage>
        <taxon>Archaea</taxon>
        <taxon>Thermoproteota</taxon>
    </lineage>
</organism>
<dbReference type="Pfam" id="PF19289">
    <property type="entry name" value="PmbA_TldD_3rd"/>
    <property type="match status" value="1"/>
</dbReference>
<dbReference type="Pfam" id="PF19290">
    <property type="entry name" value="PmbA_TldD_2nd"/>
    <property type="match status" value="1"/>
</dbReference>
<reference evidence="8 9" key="1">
    <citation type="submission" date="2018-06" db="EMBL/GenBank/DDBJ databases">
        <title>Extensive metabolic versatility and redundancy in microbially diverse, dynamic hydrothermal sediments.</title>
        <authorList>
            <person name="Dombrowski N."/>
            <person name="Teske A."/>
            <person name="Baker B.J."/>
        </authorList>
    </citation>
    <scope>NUCLEOTIDE SEQUENCE [LARGE SCALE GENOMIC DNA]</scope>
    <source>
        <strain evidence="8">B20_G2</strain>
    </source>
</reference>
<dbReference type="SUPFAM" id="SSF111283">
    <property type="entry name" value="Putative modulator of DNA gyrase, PmbA/TldD"/>
    <property type="match status" value="1"/>
</dbReference>
<feature type="domain" description="Metalloprotease TldD/E central" evidence="7">
    <location>
        <begin position="112"/>
        <end position="220"/>
    </location>
</feature>
<proteinExistence type="inferred from homology"/>
<evidence type="ECO:0000259" key="6">
    <source>
        <dbReference type="Pfam" id="PF19289"/>
    </source>
</evidence>
<comment type="similarity">
    <text evidence="1">Belongs to the peptidase U62 family.</text>
</comment>
<dbReference type="InterPro" id="IPR045570">
    <property type="entry name" value="Metalloprtase-TldD/E_cen_dom"/>
</dbReference>
<dbReference type="PANTHER" id="PTHR30624:SF0">
    <property type="entry name" value="METALLOPROTEASE SLR0863"/>
    <property type="match status" value="1"/>
</dbReference>
<evidence type="ECO:0000256" key="4">
    <source>
        <dbReference type="ARBA" id="ARBA00023049"/>
    </source>
</evidence>
<evidence type="ECO:0000259" key="7">
    <source>
        <dbReference type="Pfam" id="PF19290"/>
    </source>
</evidence>
<dbReference type="PIRSF" id="PIRSF004919">
    <property type="entry name" value="TldD"/>
    <property type="match status" value="1"/>
</dbReference>
<name>A0A497F6F9_9CREN</name>
<dbReference type="AlphaFoldDB" id="A0A497F6F9"/>
<keyword evidence="4" id="KW-0482">Metalloprotease</keyword>
<dbReference type="PANTHER" id="PTHR30624">
    <property type="entry name" value="UNCHARACTERIZED PROTEIN TLDD AND PMBA"/>
    <property type="match status" value="1"/>
</dbReference>
<dbReference type="GO" id="GO:0008237">
    <property type="term" value="F:metallopeptidase activity"/>
    <property type="evidence" value="ECO:0007669"/>
    <property type="project" value="UniProtKB-KW"/>
</dbReference>
<dbReference type="FunFam" id="3.30.2290.10:FF:000003">
    <property type="entry name" value="Zinc-dependent protease, TldD/PmbA family"/>
    <property type="match status" value="1"/>
</dbReference>
<keyword evidence="2" id="KW-0645">Protease</keyword>
<dbReference type="Proteomes" id="UP000269499">
    <property type="component" value="Unassembled WGS sequence"/>
</dbReference>
<dbReference type="Pfam" id="PF01523">
    <property type="entry name" value="PmbA_TldD_1st"/>
    <property type="match status" value="1"/>
</dbReference>
<dbReference type="InterPro" id="IPR045569">
    <property type="entry name" value="Metalloprtase-TldD/E_C"/>
</dbReference>
<sequence>MKDLLKWIVDEGLTEGADYVEVRYQKFYSTEIEVRDGKVISATPGIERGIAIRALFKGGWGFSTTNDISKEGLRSALKIAVKMARQASTDTELVTLAPATVVVDEVEVPVKEPLEEVPIDEKIKVLLEADKSARGVAPSIKATSNYWDYAEEKLICTSDGTELEIKNSWVFFGIWAYASEAGLIQSYRDRFAMLGGFEVTEKMDVQGRSKRAAEKALKLLKAKPAPGGKFTVVIDGVLAGLLAHEAIGHASEADSVLRGISVLRGKLGKTVGSKYVTLIDDATVMGRFGSDFYDDEGVRAQRKVLIQNGVLKGYLTNRETAGKMNLPLTGNARAQDYRHPPIVRMTNTFFQPGDMTFEELIEDIKYGIYAKGGRGGQVSPAEGVFQFGAQEAYLIRNGELTEQLRDFSMSGFILETLKNVTGVAKDFDIYPSFCGKAGQIMRNTCGGPHMRIENIIVGGRA</sequence>
<protein>
    <submittedName>
        <fullName evidence="8">TldD/PmbA family protein</fullName>
    </submittedName>
</protein>
<evidence type="ECO:0000256" key="1">
    <source>
        <dbReference type="ARBA" id="ARBA00005836"/>
    </source>
</evidence>
<evidence type="ECO:0000313" key="9">
    <source>
        <dbReference type="Proteomes" id="UP000269499"/>
    </source>
</evidence>
<dbReference type="InterPro" id="IPR002510">
    <property type="entry name" value="Metalloprtase-TldD/E_N"/>
</dbReference>
<dbReference type="InterPro" id="IPR051463">
    <property type="entry name" value="Peptidase_U62_metallo"/>
</dbReference>
<evidence type="ECO:0000313" key="8">
    <source>
        <dbReference type="EMBL" id="RLE55175.1"/>
    </source>
</evidence>
<dbReference type="Gene3D" id="3.30.2290.10">
    <property type="entry name" value="PmbA/TldD superfamily"/>
    <property type="match status" value="1"/>
</dbReference>
<evidence type="ECO:0000259" key="5">
    <source>
        <dbReference type="Pfam" id="PF01523"/>
    </source>
</evidence>
<accession>A0A497F6F9</accession>
<feature type="domain" description="Metalloprotease TldD/E C-terminal" evidence="6">
    <location>
        <begin position="228"/>
        <end position="459"/>
    </location>
</feature>
<dbReference type="GO" id="GO:0006508">
    <property type="term" value="P:proteolysis"/>
    <property type="evidence" value="ECO:0007669"/>
    <property type="project" value="UniProtKB-KW"/>
</dbReference>
<dbReference type="InterPro" id="IPR036059">
    <property type="entry name" value="TldD/PmbA_sf"/>
</dbReference>
<dbReference type="EMBL" id="QMRA01000010">
    <property type="protein sequence ID" value="RLE55175.1"/>
    <property type="molecule type" value="Genomic_DNA"/>
</dbReference>